<dbReference type="EMBL" id="BGPR01002892">
    <property type="protein sequence ID" value="GBM80572.1"/>
    <property type="molecule type" value="Genomic_DNA"/>
</dbReference>
<sequence>MINWKFYSQEVDGDNIFTEGSRIEDEVGCALFTFMMKVESRLKLIEVESRKIRLSDGATVLMAEVVAIKEEVEYIREKDMRNVRVLKIYPYGTEFGKEKDN</sequence>
<evidence type="ECO:0000313" key="1">
    <source>
        <dbReference type="EMBL" id="GBM80572.1"/>
    </source>
</evidence>
<dbReference type="Proteomes" id="UP000499080">
    <property type="component" value="Unassembled WGS sequence"/>
</dbReference>
<evidence type="ECO:0000313" key="2">
    <source>
        <dbReference type="Proteomes" id="UP000499080"/>
    </source>
</evidence>
<protein>
    <submittedName>
        <fullName evidence="1">Uncharacterized protein</fullName>
    </submittedName>
</protein>
<reference evidence="1 2" key="1">
    <citation type="journal article" date="2019" name="Sci. Rep.">
        <title>Orb-weaving spider Araneus ventricosus genome elucidates the spidroin gene catalogue.</title>
        <authorList>
            <person name="Kono N."/>
            <person name="Nakamura H."/>
            <person name="Ohtoshi R."/>
            <person name="Moran D.A.P."/>
            <person name="Shinohara A."/>
            <person name="Yoshida Y."/>
            <person name="Fujiwara M."/>
            <person name="Mori M."/>
            <person name="Tomita M."/>
            <person name="Arakawa K."/>
        </authorList>
    </citation>
    <scope>NUCLEOTIDE SEQUENCE [LARGE SCALE GENOMIC DNA]</scope>
</reference>
<name>A0A4Y2IUH8_ARAVE</name>
<accession>A0A4Y2IUH8</accession>
<keyword evidence="2" id="KW-1185">Reference proteome</keyword>
<dbReference type="OrthoDB" id="6737275at2759"/>
<dbReference type="AlphaFoldDB" id="A0A4Y2IUH8"/>
<comment type="caution">
    <text evidence="1">The sequence shown here is derived from an EMBL/GenBank/DDBJ whole genome shotgun (WGS) entry which is preliminary data.</text>
</comment>
<gene>
    <name evidence="1" type="ORF">AVEN_68344_1</name>
</gene>
<proteinExistence type="predicted"/>
<organism evidence="1 2">
    <name type="scientific">Araneus ventricosus</name>
    <name type="common">Orbweaver spider</name>
    <name type="synonym">Epeira ventricosa</name>
    <dbReference type="NCBI Taxonomy" id="182803"/>
    <lineage>
        <taxon>Eukaryota</taxon>
        <taxon>Metazoa</taxon>
        <taxon>Ecdysozoa</taxon>
        <taxon>Arthropoda</taxon>
        <taxon>Chelicerata</taxon>
        <taxon>Arachnida</taxon>
        <taxon>Araneae</taxon>
        <taxon>Araneomorphae</taxon>
        <taxon>Entelegynae</taxon>
        <taxon>Araneoidea</taxon>
        <taxon>Araneidae</taxon>
        <taxon>Araneus</taxon>
    </lineage>
</organism>